<protein>
    <submittedName>
        <fullName evidence="1">Uncharacterized protein</fullName>
    </submittedName>
</protein>
<organism evidence="1 2">
    <name type="scientific">Magallana gigas</name>
    <name type="common">Pacific oyster</name>
    <name type="synonym">Crassostrea gigas</name>
    <dbReference type="NCBI Taxonomy" id="29159"/>
    <lineage>
        <taxon>Eukaryota</taxon>
        <taxon>Metazoa</taxon>
        <taxon>Spiralia</taxon>
        <taxon>Lophotrochozoa</taxon>
        <taxon>Mollusca</taxon>
        <taxon>Bivalvia</taxon>
        <taxon>Autobranchia</taxon>
        <taxon>Pteriomorphia</taxon>
        <taxon>Ostreida</taxon>
        <taxon>Ostreoidea</taxon>
        <taxon>Ostreidae</taxon>
        <taxon>Magallana</taxon>
    </lineage>
</organism>
<reference evidence="1" key="1">
    <citation type="submission" date="2022-08" db="UniProtKB">
        <authorList>
            <consortium name="EnsemblMetazoa"/>
        </authorList>
    </citation>
    <scope>IDENTIFICATION</scope>
    <source>
        <strain evidence="1">05x7-T-G4-1.051#20</strain>
    </source>
</reference>
<dbReference type="InterPro" id="IPR027878">
    <property type="entry name" value="DUF4551"/>
</dbReference>
<keyword evidence="2" id="KW-1185">Reference proteome</keyword>
<dbReference type="AlphaFoldDB" id="A0A8W8LK78"/>
<dbReference type="Proteomes" id="UP000005408">
    <property type="component" value="Unassembled WGS sequence"/>
</dbReference>
<dbReference type="Pfam" id="PF15087">
    <property type="entry name" value="DUF4551"/>
    <property type="match status" value="1"/>
</dbReference>
<dbReference type="PANTHER" id="PTHR35354:SF1">
    <property type="entry name" value="RGD1561648"/>
    <property type="match status" value="1"/>
</dbReference>
<evidence type="ECO:0000313" key="1">
    <source>
        <dbReference type="EnsemblMetazoa" id="G28462.2:cds"/>
    </source>
</evidence>
<proteinExistence type="predicted"/>
<name>A0A8W8LK78_MAGGI</name>
<dbReference type="EnsemblMetazoa" id="G28462.2">
    <property type="protein sequence ID" value="G28462.2:cds"/>
    <property type="gene ID" value="G28462"/>
</dbReference>
<dbReference type="PANTHER" id="PTHR35354">
    <property type="entry name" value="RGD1561648"/>
    <property type="match status" value="1"/>
</dbReference>
<sequence>MEEMRMTEGFVENVIDQMMKFIGTTRKDALMPQEAVTLYVHFSVLQTFLHYSPKISAFIRSHYLEEFKYFVQVPVVMKKLPQSYPICMITVTLIESVTNKVLDSGTSIFPKSPR</sequence>
<evidence type="ECO:0000313" key="2">
    <source>
        <dbReference type="Proteomes" id="UP000005408"/>
    </source>
</evidence>
<accession>A0A8W8LK78</accession>